<reference evidence="2 3" key="1">
    <citation type="submission" date="2020-01" db="EMBL/GenBank/DDBJ databases">
        <title>Genomes of bacteria type strains.</title>
        <authorList>
            <person name="Chen J."/>
            <person name="Zhu S."/>
            <person name="Yang J."/>
        </authorList>
    </citation>
    <scope>NUCLEOTIDE SEQUENCE [LARGE SCALE GENOMIC DNA]</scope>
    <source>
        <strain evidence="2 3">DSM 16655</strain>
    </source>
</reference>
<dbReference type="RefSeq" id="WP_252916726.1">
    <property type="nucleotide sequence ID" value="NZ_JAAAML010000003.1"/>
</dbReference>
<comment type="caution">
    <text evidence="2">The sequence shown here is derived from an EMBL/GenBank/DDBJ whole genome shotgun (WGS) entry which is preliminary data.</text>
</comment>
<keyword evidence="1" id="KW-1133">Transmembrane helix</keyword>
<name>A0ABT1CUY9_9HYPH</name>
<keyword evidence="3" id="KW-1185">Reference proteome</keyword>
<dbReference type="EMBL" id="JAAAML010000003">
    <property type="protein sequence ID" value="MCO6409978.1"/>
    <property type="molecule type" value="Genomic_DNA"/>
</dbReference>
<protein>
    <submittedName>
        <fullName evidence="2">Uncharacterized protein</fullName>
    </submittedName>
</protein>
<accession>A0ABT1CUY9</accession>
<proteinExistence type="predicted"/>
<gene>
    <name evidence="2" type="ORF">GTW23_17475</name>
</gene>
<feature type="transmembrane region" description="Helical" evidence="1">
    <location>
        <begin position="173"/>
        <end position="190"/>
    </location>
</feature>
<keyword evidence="1" id="KW-0472">Membrane</keyword>
<evidence type="ECO:0000256" key="1">
    <source>
        <dbReference type="SAM" id="Phobius"/>
    </source>
</evidence>
<dbReference type="Proteomes" id="UP001320715">
    <property type="component" value="Unassembled WGS sequence"/>
</dbReference>
<evidence type="ECO:0000313" key="2">
    <source>
        <dbReference type="EMBL" id="MCO6409978.1"/>
    </source>
</evidence>
<keyword evidence="1" id="KW-0812">Transmembrane</keyword>
<feature type="transmembrane region" description="Helical" evidence="1">
    <location>
        <begin position="69"/>
        <end position="88"/>
    </location>
</feature>
<evidence type="ECO:0000313" key="3">
    <source>
        <dbReference type="Proteomes" id="UP001320715"/>
    </source>
</evidence>
<sequence length="191" mass="19749">MSDAVIACGVVAVAVLGFAPQNNAMLTAGAERTFKPVIDGMISSICGWLSLFALALGVLHLMPQWMSGTAMVLASLLLALSGLTRYMADPGTPLEQEAAPVRPTLPVQNLQSPESWAVAFFLAGSALSGSVTLASAFAGLTLLTASGLGLWAVAGWSGCLYLSSGWHRRHLDWGFGILMFVAAIAALMPGG</sequence>
<feature type="transmembrane region" description="Helical" evidence="1">
    <location>
        <begin position="41"/>
        <end position="62"/>
    </location>
</feature>
<organism evidence="2 3">
    <name type="scientific">Hoeflea alexandrii</name>
    <dbReference type="NCBI Taxonomy" id="288436"/>
    <lineage>
        <taxon>Bacteria</taxon>
        <taxon>Pseudomonadati</taxon>
        <taxon>Pseudomonadota</taxon>
        <taxon>Alphaproteobacteria</taxon>
        <taxon>Hyphomicrobiales</taxon>
        <taxon>Rhizobiaceae</taxon>
        <taxon>Hoeflea</taxon>
    </lineage>
</organism>